<evidence type="ECO:0000313" key="1">
    <source>
        <dbReference type="EMBL" id="OBR97957.1"/>
    </source>
</evidence>
<evidence type="ECO:0000313" key="2">
    <source>
        <dbReference type="Proteomes" id="UP000093757"/>
    </source>
</evidence>
<gene>
    <name evidence="1" type="ORF">A9W98_04720</name>
</gene>
<reference evidence="1 2" key="1">
    <citation type="submission" date="2016-06" db="EMBL/GenBank/DDBJ databases">
        <authorList>
            <person name="Kjaerup R.B."/>
            <person name="Dalgaard T.S."/>
            <person name="Juul-Madsen H.R."/>
        </authorList>
    </citation>
    <scope>NUCLEOTIDE SEQUENCE [LARGE SCALE GENOMIC DNA]</scope>
    <source>
        <strain evidence="1 2">1245752.6</strain>
    </source>
</reference>
<comment type="caution">
    <text evidence="1">The sequence shown here is derived from an EMBL/GenBank/DDBJ whole genome shotgun (WGS) entry which is preliminary data.</text>
</comment>
<dbReference type="EMBL" id="MAEM01000559">
    <property type="protein sequence ID" value="OBR97957.1"/>
    <property type="molecule type" value="Genomic_DNA"/>
</dbReference>
<accession>A0A1A6B6L4</accession>
<sequence>MFGRSDDEWDLLLDNAITVLKEEAGRRGMTSYSKLNTELVRRTGQPALDFSLARDRTAMGRLLGQVVEQTRAENGGMLSAIVTYIDGTDPGVAS</sequence>
<dbReference type="Proteomes" id="UP000093757">
    <property type="component" value="Unassembled WGS sequence"/>
</dbReference>
<dbReference type="AlphaFoldDB" id="A0A1A6B6L4"/>
<name>A0A1A6B6L4_MYCGO</name>
<proteinExistence type="predicted"/>
<organism evidence="1 2">
    <name type="scientific">Mycobacterium gordonae</name>
    <dbReference type="NCBI Taxonomy" id="1778"/>
    <lineage>
        <taxon>Bacteria</taxon>
        <taxon>Bacillati</taxon>
        <taxon>Actinomycetota</taxon>
        <taxon>Actinomycetes</taxon>
        <taxon>Mycobacteriales</taxon>
        <taxon>Mycobacteriaceae</taxon>
        <taxon>Mycobacterium</taxon>
    </lineage>
</organism>
<protein>
    <submittedName>
        <fullName evidence="1">Uncharacterized protein</fullName>
    </submittedName>
</protein>